<evidence type="ECO:0000313" key="4">
    <source>
        <dbReference type="Proteomes" id="UP001490365"/>
    </source>
</evidence>
<comment type="caution">
    <text evidence="3">The sequence shown here is derived from an EMBL/GenBank/DDBJ whole genome shotgun (WGS) entry which is preliminary data.</text>
</comment>
<gene>
    <name evidence="3" type="primary">cas6</name>
    <name evidence="3" type="ORF">ABT211_45590</name>
</gene>
<feature type="region of interest" description="Disordered" evidence="1">
    <location>
        <begin position="236"/>
        <end position="270"/>
    </location>
</feature>
<accession>A0ABV1TWM6</accession>
<evidence type="ECO:0000313" key="3">
    <source>
        <dbReference type="EMBL" id="MER6274451.1"/>
    </source>
</evidence>
<dbReference type="EMBL" id="JBEOZM010000054">
    <property type="protein sequence ID" value="MER6274451.1"/>
    <property type="molecule type" value="Genomic_DNA"/>
</dbReference>
<dbReference type="Pfam" id="PF10040">
    <property type="entry name" value="CRISPR_Cas6"/>
    <property type="match status" value="1"/>
</dbReference>
<dbReference type="InterPro" id="IPR019267">
    <property type="entry name" value="CRISPR-assoc_Cas6_C"/>
</dbReference>
<dbReference type="Gene3D" id="3.30.70.1900">
    <property type="match status" value="1"/>
</dbReference>
<name>A0ABV1TWM6_9ACTN</name>
<feature type="domain" description="CRISPR-associated protein Cas6 C-terminal" evidence="2">
    <location>
        <begin position="116"/>
        <end position="232"/>
    </location>
</feature>
<dbReference type="Proteomes" id="UP001490365">
    <property type="component" value="Unassembled WGS sequence"/>
</dbReference>
<dbReference type="CDD" id="cd21141">
    <property type="entry name" value="Cas6_III-like"/>
    <property type="match status" value="1"/>
</dbReference>
<sequence>MPVRWTIRLHAPTAARHATPAQLHGLACALFEGAGADHTSQHKPFSTSPLLAVDQRQGITELCVGWMDDRTIPPLDVLIGHQVRLGPQHFTVHHVDQQAAPYEALLKAPAERHAEITFLSPTLFTRSGRWIPLPDPELIYRSLLRRWTQYAPAPFDDPVVKELFDALVLTAHDTASEPVTLPRGNRTGFTGRACLALLSGTSQEATAAFSALTRFAPVAGVGAQTTHGLGYVRTTLTRSTHPAGSARGPGRTPPHRPTSAATPQVGAADG</sequence>
<proteinExistence type="predicted"/>
<dbReference type="RefSeq" id="WP_351962666.1">
    <property type="nucleotide sequence ID" value="NZ_JBEOZM010000054.1"/>
</dbReference>
<reference evidence="3 4" key="1">
    <citation type="submission" date="2024-06" db="EMBL/GenBank/DDBJ databases">
        <title>The Natural Products Discovery Center: Release of the First 8490 Sequenced Strains for Exploring Actinobacteria Biosynthetic Diversity.</title>
        <authorList>
            <person name="Kalkreuter E."/>
            <person name="Kautsar S.A."/>
            <person name="Yang D."/>
            <person name="Bader C.D."/>
            <person name="Teijaro C.N."/>
            <person name="Fluegel L."/>
            <person name="Davis C.M."/>
            <person name="Simpson J.R."/>
            <person name="Lauterbach L."/>
            <person name="Steele A.D."/>
            <person name="Gui C."/>
            <person name="Meng S."/>
            <person name="Li G."/>
            <person name="Viehrig K."/>
            <person name="Ye F."/>
            <person name="Su P."/>
            <person name="Kiefer A.F."/>
            <person name="Nichols A."/>
            <person name="Cepeda A.J."/>
            <person name="Yan W."/>
            <person name="Fan B."/>
            <person name="Jiang Y."/>
            <person name="Adhikari A."/>
            <person name="Zheng C.-J."/>
            <person name="Schuster L."/>
            <person name="Cowan T.M."/>
            <person name="Smanski M.J."/>
            <person name="Chevrette M.G."/>
            <person name="De Carvalho L.P.S."/>
            <person name="Shen B."/>
        </authorList>
    </citation>
    <scope>NUCLEOTIDE SEQUENCE [LARGE SCALE GENOMIC DNA]</scope>
    <source>
        <strain evidence="3 4">NPDC001694</strain>
    </source>
</reference>
<keyword evidence="4" id="KW-1185">Reference proteome</keyword>
<evidence type="ECO:0000259" key="2">
    <source>
        <dbReference type="Pfam" id="PF10040"/>
    </source>
</evidence>
<protein>
    <submittedName>
        <fullName evidence="3">CRISPR system precrRNA processing endoribonuclease RAMP protein Cas6</fullName>
    </submittedName>
</protein>
<organism evidence="3 4">
    <name type="scientific">Streptomyces sp. 900105755</name>
    <dbReference type="NCBI Taxonomy" id="3154389"/>
    <lineage>
        <taxon>Bacteria</taxon>
        <taxon>Bacillati</taxon>
        <taxon>Actinomycetota</taxon>
        <taxon>Actinomycetes</taxon>
        <taxon>Kitasatosporales</taxon>
        <taxon>Streptomycetaceae</taxon>
        <taxon>Streptomyces</taxon>
    </lineage>
</organism>
<evidence type="ECO:0000256" key="1">
    <source>
        <dbReference type="SAM" id="MobiDB-lite"/>
    </source>
</evidence>